<evidence type="ECO:0000256" key="3">
    <source>
        <dbReference type="ARBA" id="ARBA00022475"/>
    </source>
</evidence>
<dbReference type="PANTHER" id="PTHR45138:SF9">
    <property type="entry name" value="DIGUANYLATE CYCLASE DGCM-RELATED"/>
    <property type="match status" value="1"/>
</dbReference>
<dbReference type="Gene3D" id="3.30.450.20">
    <property type="entry name" value="PAS domain"/>
    <property type="match status" value="2"/>
</dbReference>
<gene>
    <name evidence="11" type="ORF">JEQ47_00030</name>
</gene>
<evidence type="ECO:0000313" key="11">
    <source>
        <dbReference type="EMBL" id="MBJ3783089.1"/>
    </source>
</evidence>
<dbReference type="FunFam" id="3.30.70.270:FF:000001">
    <property type="entry name" value="Diguanylate cyclase domain protein"/>
    <property type="match status" value="1"/>
</dbReference>
<evidence type="ECO:0000256" key="6">
    <source>
        <dbReference type="ARBA" id="ARBA00023136"/>
    </source>
</evidence>
<feature type="transmembrane region" description="Helical" evidence="8">
    <location>
        <begin position="107"/>
        <end position="128"/>
    </location>
</feature>
<name>A0A934IWA6_9HYPH</name>
<dbReference type="Proteomes" id="UP000602124">
    <property type="component" value="Unassembled WGS sequence"/>
</dbReference>
<dbReference type="PROSITE" id="PS50113">
    <property type="entry name" value="PAC"/>
    <property type="match status" value="1"/>
</dbReference>
<evidence type="ECO:0000256" key="8">
    <source>
        <dbReference type="SAM" id="Phobius"/>
    </source>
</evidence>
<dbReference type="GO" id="GO:0005886">
    <property type="term" value="C:plasma membrane"/>
    <property type="evidence" value="ECO:0007669"/>
    <property type="project" value="UniProtKB-SubCell"/>
</dbReference>
<feature type="domain" description="GGDEF" evidence="10">
    <location>
        <begin position="488"/>
        <end position="625"/>
    </location>
</feature>
<dbReference type="SUPFAM" id="SSF55785">
    <property type="entry name" value="PYP-like sensor domain (PAS domain)"/>
    <property type="match status" value="2"/>
</dbReference>
<dbReference type="Gene3D" id="3.30.70.270">
    <property type="match status" value="1"/>
</dbReference>
<evidence type="ECO:0000313" key="12">
    <source>
        <dbReference type="Proteomes" id="UP000602124"/>
    </source>
</evidence>
<feature type="transmembrane region" description="Helical" evidence="8">
    <location>
        <begin position="137"/>
        <end position="155"/>
    </location>
</feature>
<dbReference type="GO" id="GO:0071555">
    <property type="term" value="P:cell wall organization"/>
    <property type="evidence" value="ECO:0007669"/>
    <property type="project" value="InterPro"/>
</dbReference>
<dbReference type="InterPro" id="IPR029787">
    <property type="entry name" value="Nucleotide_cyclase"/>
</dbReference>
<sequence>MTDQPWSLWAQLTINLLSVAFFISLWANLQFWFAAAIRPVRHLLFGLVMGLGAITSMLLSIQLYPGVMFDLRAALIAIASFFGGPASGLLATVISAAFRGWAGGPGMLVGLSNIVLAGCLGTLGYLAVGKNIRARHIVMLSIGTGAVWFLSLVALPSSYLSPSLVPLVVPVIVLTVIATIMAGLTVLQTKRAADERVLLRAAIAQTPDFQFVKNERSEFVAVNREVAAYNGFDRPEHMIGLTDFDLTSADRAVQLFEAEQRIVTTGQALLDFEERLNERAGERWFSTSKVPVRNEDGRMIGIAGVTRDITQRRKLEQDLLDSRDLLNFAVSEMADGLAMFDGHGNLTFCNERYRTLFPRTAHLRQPGVHIRDIMREVVRTGEQANASGLAAEEWIELVASSLATGGDEQVSLFDGRWLHLRTRATPSGAAMVLVSDFTEIKRSEEQAISMAGELKKLAATDSLTGLLNRRSFDAQLELAFEDSREGSSELSLLMIDVDNFKLYNDTYGHIRGDECLKQIAACLLGAVRGRDLVARYGGEEFAVILPNTSARAARETADRIRHEISTIAIPHESSPFGIVTASVGVATYTASSADMSDATDLLLVADRALYTAKANGRNSTHPRMA</sequence>
<dbReference type="PANTHER" id="PTHR45138">
    <property type="entry name" value="REGULATORY COMPONENTS OF SENSORY TRANSDUCTION SYSTEM"/>
    <property type="match status" value="1"/>
</dbReference>
<dbReference type="InterPro" id="IPR050469">
    <property type="entry name" value="Diguanylate_Cyclase"/>
</dbReference>
<keyword evidence="5 8" id="KW-1133">Transmembrane helix</keyword>
<dbReference type="InterPro" id="IPR013656">
    <property type="entry name" value="PAS_4"/>
</dbReference>
<dbReference type="InterPro" id="IPR011620">
    <property type="entry name" value="Sig_transdc_His_kinase_LytS_TM"/>
</dbReference>
<keyword evidence="3" id="KW-1003">Cell membrane</keyword>
<keyword evidence="6 8" id="KW-0472">Membrane</keyword>
<evidence type="ECO:0000256" key="5">
    <source>
        <dbReference type="ARBA" id="ARBA00022989"/>
    </source>
</evidence>
<dbReference type="NCBIfam" id="TIGR00254">
    <property type="entry name" value="GGDEF"/>
    <property type="match status" value="1"/>
</dbReference>
<dbReference type="Pfam" id="PF00990">
    <property type="entry name" value="GGDEF"/>
    <property type="match status" value="1"/>
</dbReference>
<dbReference type="GO" id="GO:0000155">
    <property type="term" value="F:phosphorelay sensor kinase activity"/>
    <property type="evidence" value="ECO:0007669"/>
    <property type="project" value="InterPro"/>
</dbReference>
<dbReference type="GO" id="GO:0052621">
    <property type="term" value="F:diguanylate cyclase activity"/>
    <property type="evidence" value="ECO:0007669"/>
    <property type="project" value="UniProtKB-EC"/>
</dbReference>
<accession>A0A934IWA6</accession>
<evidence type="ECO:0000259" key="10">
    <source>
        <dbReference type="PROSITE" id="PS50887"/>
    </source>
</evidence>
<dbReference type="Pfam" id="PF08448">
    <property type="entry name" value="PAS_4"/>
    <property type="match status" value="1"/>
</dbReference>
<dbReference type="Pfam" id="PF07694">
    <property type="entry name" value="5TM-5TMR_LYT"/>
    <property type="match status" value="1"/>
</dbReference>
<comment type="caution">
    <text evidence="11">The sequence shown here is derived from an EMBL/GenBank/DDBJ whole genome shotgun (WGS) entry which is preliminary data.</text>
</comment>
<dbReference type="GO" id="GO:1902201">
    <property type="term" value="P:negative regulation of bacterial-type flagellum-dependent cell motility"/>
    <property type="evidence" value="ECO:0007669"/>
    <property type="project" value="TreeGrafter"/>
</dbReference>
<dbReference type="AlphaFoldDB" id="A0A934IWA6"/>
<dbReference type="EMBL" id="JAEKMH010000001">
    <property type="protein sequence ID" value="MBJ3783089.1"/>
    <property type="molecule type" value="Genomic_DNA"/>
</dbReference>
<protein>
    <recommendedName>
        <fullName evidence="2">diguanylate cyclase</fullName>
        <ecNumber evidence="2">2.7.7.65</ecNumber>
    </recommendedName>
</protein>
<feature type="transmembrane region" description="Helical" evidence="8">
    <location>
        <begin position="12"/>
        <end position="37"/>
    </location>
</feature>
<feature type="transmembrane region" description="Helical" evidence="8">
    <location>
        <begin position="167"/>
        <end position="187"/>
    </location>
</feature>
<dbReference type="Pfam" id="PF12860">
    <property type="entry name" value="PAS_7"/>
    <property type="match status" value="1"/>
</dbReference>
<comment type="subcellular location">
    <subcellularLocation>
        <location evidence="1">Cell membrane</location>
        <topology evidence="1">Multi-pass membrane protein</topology>
    </subcellularLocation>
</comment>
<evidence type="ECO:0000259" key="9">
    <source>
        <dbReference type="PROSITE" id="PS50113"/>
    </source>
</evidence>
<evidence type="ECO:0000256" key="1">
    <source>
        <dbReference type="ARBA" id="ARBA00004651"/>
    </source>
</evidence>
<dbReference type="EC" id="2.7.7.65" evidence="2"/>
<organism evidence="11 12">
    <name type="scientific">Devosia sediminis</name>
    <dbReference type="NCBI Taxonomy" id="2798801"/>
    <lineage>
        <taxon>Bacteria</taxon>
        <taxon>Pseudomonadati</taxon>
        <taxon>Pseudomonadota</taxon>
        <taxon>Alphaproteobacteria</taxon>
        <taxon>Hyphomicrobiales</taxon>
        <taxon>Devosiaceae</taxon>
        <taxon>Devosia</taxon>
    </lineage>
</organism>
<dbReference type="InterPro" id="IPR035965">
    <property type="entry name" value="PAS-like_dom_sf"/>
</dbReference>
<feature type="transmembrane region" description="Helical" evidence="8">
    <location>
        <begin position="43"/>
        <end position="61"/>
    </location>
</feature>
<feature type="domain" description="PAC" evidence="9">
    <location>
        <begin position="270"/>
        <end position="321"/>
    </location>
</feature>
<evidence type="ECO:0000256" key="7">
    <source>
        <dbReference type="ARBA" id="ARBA00034247"/>
    </source>
</evidence>
<evidence type="ECO:0000256" key="4">
    <source>
        <dbReference type="ARBA" id="ARBA00022692"/>
    </source>
</evidence>
<dbReference type="InterPro" id="IPR000700">
    <property type="entry name" value="PAS-assoc_C"/>
</dbReference>
<dbReference type="SMART" id="SM00267">
    <property type="entry name" value="GGDEF"/>
    <property type="match status" value="1"/>
</dbReference>
<dbReference type="SUPFAM" id="SSF55073">
    <property type="entry name" value="Nucleotide cyclase"/>
    <property type="match status" value="1"/>
</dbReference>
<feature type="transmembrane region" description="Helical" evidence="8">
    <location>
        <begin position="73"/>
        <end position="101"/>
    </location>
</feature>
<keyword evidence="4 8" id="KW-0812">Transmembrane</keyword>
<dbReference type="CDD" id="cd01949">
    <property type="entry name" value="GGDEF"/>
    <property type="match status" value="1"/>
</dbReference>
<dbReference type="CDD" id="cd00130">
    <property type="entry name" value="PAS"/>
    <property type="match status" value="1"/>
</dbReference>
<reference evidence="11" key="1">
    <citation type="submission" date="2020-12" db="EMBL/GenBank/DDBJ databases">
        <title>Devosia sp. MSA67 isolated from Mo River.</title>
        <authorList>
            <person name="Ma F."/>
            <person name="Zi Z."/>
        </authorList>
    </citation>
    <scope>NUCLEOTIDE SEQUENCE</scope>
    <source>
        <strain evidence="11">MSA67</strain>
    </source>
</reference>
<dbReference type="InterPro" id="IPR000014">
    <property type="entry name" value="PAS"/>
</dbReference>
<evidence type="ECO:0000256" key="2">
    <source>
        <dbReference type="ARBA" id="ARBA00012528"/>
    </source>
</evidence>
<dbReference type="RefSeq" id="WP_198874347.1">
    <property type="nucleotide sequence ID" value="NZ_JAEKMH010000001.1"/>
</dbReference>
<proteinExistence type="predicted"/>
<dbReference type="NCBIfam" id="TIGR00229">
    <property type="entry name" value="sensory_box"/>
    <property type="match status" value="1"/>
</dbReference>
<dbReference type="InterPro" id="IPR000160">
    <property type="entry name" value="GGDEF_dom"/>
</dbReference>
<dbReference type="GO" id="GO:0043709">
    <property type="term" value="P:cell adhesion involved in single-species biofilm formation"/>
    <property type="evidence" value="ECO:0007669"/>
    <property type="project" value="TreeGrafter"/>
</dbReference>
<dbReference type="PROSITE" id="PS50887">
    <property type="entry name" value="GGDEF"/>
    <property type="match status" value="1"/>
</dbReference>
<comment type="catalytic activity">
    <reaction evidence="7">
        <text>2 GTP = 3',3'-c-di-GMP + 2 diphosphate</text>
        <dbReference type="Rhea" id="RHEA:24898"/>
        <dbReference type="ChEBI" id="CHEBI:33019"/>
        <dbReference type="ChEBI" id="CHEBI:37565"/>
        <dbReference type="ChEBI" id="CHEBI:58805"/>
        <dbReference type="EC" id="2.7.7.65"/>
    </reaction>
</comment>
<dbReference type="InterPro" id="IPR043128">
    <property type="entry name" value="Rev_trsase/Diguanyl_cyclase"/>
</dbReference>
<keyword evidence="12" id="KW-1185">Reference proteome</keyword>